<dbReference type="InterPro" id="IPR036271">
    <property type="entry name" value="Tet_transcr_reg_TetR-rel_C_sf"/>
</dbReference>
<dbReference type="InterPro" id="IPR001647">
    <property type="entry name" value="HTH_TetR"/>
</dbReference>
<gene>
    <name evidence="7" type="ORF">EIW28_02930</name>
</gene>
<proteinExistence type="predicted"/>
<dbReference type="PANTHER" id="PTHR30055">
    <property type="entry name" value="HTH-TYPE TRANSCRIPTIONAL REGULATOR RUTR"/>
    <property type="match status" value="1"/>
</dbReference>
<evidence type="ECO:0000256" key="4">
    <source>
        <dbReference type="ARBA" id="ARBA00023163"/>
    </source>
</evidence>
<reference evidence="7 8" key="1">
    <citation type="submission" date="2018-12" db="EMBL/GenBank/DDBJ databases">
        <title>Glycomyces sp. YIM 121974 draft genome.</title>
        <authorList>
            <person name="Li Q."/>
        </authorList>
    </citation>
    <scope>NUCLEOTIDE SEQUENCE [LARGE SCALE GENOMIC DNA]</scope>
    <source>
        <strain evidence="7 8">YIM 121974</strain>
    </source>
</reference>
<dbReference type="Gene3D" id="1.10.357.10">
    <property type="entry name" value="Tetracycline Repressor, domain 2"/>
    <property type="match status" value="1"/>
</dbReference>
<dbReference type="OrthoDB" id="329481at2"/>
<dbReference type="SUPFAM" id="SSF48498">
    <property type="entry name" value="Tetracyclin repressor-like, C-terminal domain"/>
    <property type="match status" value="1"/>
</dbReference>
<dbReference type="PANTHER" id="PTHR30055:SF234">
    <property type="entry name" value="HTH-TYPE TRANSCRIPTIONAL REGULATOR BETI"/>
    <property type="match status" value="1"/>
</dbReference>
<keyword evidence="4" id="KW-0804">Transcription</keyword>
<dbReference type="EMBL" id="RSEB01000001">
    <property type="protein sequence ID" value="RRS01730.1"/>
    <property type="molecule type" value="Genomic_DNA"/>
</dbReference>
<dbReference type="Pfam" id="PF02909">
    <property type="entry name" value="TetR_C_1"/>
    <property type="match status" value="1"/>
</dbReference>
<dbReference type="GO" id="GO:0000976">
    <property type="term" value="F:transcription cis-regulatory region binding"/>
    <property type="evidence" value="ECO:0007669"/>
    <property type="project" value="TreeGrafter"/>
</dbReference>
<dbReference type="GO" id="GO:0045892">
    <property type="term" value="P:negative regulation of DNA-templated transcription"/>
    <property type="evidence" value="ECO:0007669"/>
    <property type="project" value="InterPro"/>
</dbReference>
<name>A0A426V4I4_9ACTN</name>
<dbReference type="Proteomes" id="UP000277256">
    <property type="component" value="Unassembled WGS sequence"/>
</dbReference>
<dbReference type="RefSeq" id="WP_125246207.1">
    <property type="nucleotide sequence ID" value="NZ_RSEB01000001.1"/>
</dbReference>
<dbReference type="InterPro" id="IPR050109">
    <property type="entry name" value="HTH-type_TetR-like_transc_reg"/>
</dbReference>
<dbReference type="Pfam" id="PF00440">
    <property type="entry name" value="TetR_N"/>
    <property type="match status" value="1"/>
</dbReference>
<evidence type="ECO:0000259" key="6">
    <source>
        <dbReference type="PROSITE" id="PS50977"/>
    </source>
</evidence>
<dbReference type="GO" id="GO:0046677">
    <property type="term" value="P:response to antibiotic"/>
    <property type="evidence" value="ECO:0007669"/>
    <property type="project" value="InterPro"/>
</dbReference>
<dbReference type="InterPro" id="IPR004111">
    <property type="entry name" value="Repressor_TetR_C"/>
</dbReference>
<keyword evidence="3 5" id="KW-0238">DNA-binding</keyword>
<evidence type="ECO:0000256" key="1">
    <source>
        <dbReference type="ARBA" id="ARBA00022491"/>
    </source>
</evidence>
<feature type="domain" description="HTH tetR-type" evidence="6">
    <location>
        <begin position="7"/>
        <end position="67"/>
    </location>
</feature>
<keyword evidence="8" id="KW-1185">Reference proteome</keyword>
<dbReference type="PRINTS" id="PR00400">
    <property type="entry name" value="TETREPRESSOR"/>
</dbReference>
<evidence type="ECO:0000256" key="3">
    <source>
        <dbReference type="ARBA" id="ARBA00023125"/>
    </source>
</evidence>
<evidence type="ECO:0000256" key="5">
    <source>
        <dbReference type="PROSITE-ProRule" id="PRU00335"/>
    </source>
</evidence>
<dbReference type="PRINTS" id="PR00455">
    <property type="entry name" value="HTHTETR"/>
</dbReference>
<protein>
    <submittedName>
        <fullName evidence="7">TetR family transcriptional regulator</fullName>
    </submittedName>
</protein>
<feature type="DNA-binding region" description="H-T-H motif" evidence="5">
    <location>
        <begin position="30"/>
        <end position="49"/>
    </location>
</feature>
<evidence type="ECO:0000313" key="8">
    <source>
        <dbReference type="Proteomes" id="UP000277256"/>
    </source>
</evidence>
<sequence>MTEDRPPLTRERIIEAAFAIVDEAGVDRLTMRMLGERLGVDPMAVYHHLPNKAAVLDGIVEHLWGGVELPAPSDGESWQFVIGEVFRAFRRRLLAHPRAAPVVGTRPAVSPAMLALVEGILARLHRAGFAGRDAMVLIDCLAGYTIGKVLAETSAALGDEATGPVAAALATVTPQTHPFLVREIAGGYALAPDDQFERGLAALIGGWSD</sequence>
<dbReference type="SUPFAM" id="SSF46689">
    <property type="entry name" value="Homeodomain-like"/>
    <property type="match status" value="1"/>
</dbReference>
<evidence type="ECO:0000313" key="7">
    <source>
        <dbReference type="EMBL" id="RRS01730.1"/>
    </source>
</evidence>
<organism evidence="7 8">
    <name type="scientific">Glycomyces terrestris</name>
    <dbReference type="NCBI Taxonomy" id="2493553"/>
    <lineage>
        <taxon>Bacteria</taxon>
        <taxon>Bacillati</taxon>
        <taxon>Actinomycetota</taxon>
        <taxon>Actinomycetes</taxon>
        <taxon>Glycomycetales</taxon>
        <taxon>Glycomycetaceae</taxon>
        <taxon>Glycomyces</taxon>
    </lineage>
</organism>
<comment type="caution">
    <text evidence="7">The sequence shown here is derived from an EMBL/GenBank/DDBJ whole genome shotgun (WGS) entry which is preliminary data.</text>
</comment>
<evidence type="ECO:0000256" key="2">
    <source>
        <dbReference type="ARBA" id="ARBA00023015"/>
    </source>
</evidence>
<dbReference type="InterPro" id="IPR003012">
    <property type="entry name" value="Tet_transcr_reg_TetR"/>
</dbReference>
<dbReference type="AlphaFoldDB" id="A0A426V4I4"/>
<keyword evidence="2" id="KW-0805">Transcription regulation</keyword>
<dbReference type="PROSITE" id="PS50977">
    <property type="entry name" value="HTH_TETR_2"/>
    <property type="match status" value="1"/>
</dbReference>
<accession>A0A426V4I4</accession>
<keyword evidence="1" id="KW-0678">Repressor</keyword>
<dbReference type="InterPro" id="IPR009057">
    <property type="entry name" value="Homeodomain-like_sf"/>
</dbReference>
<dbReference type="GO" id="GO:0003700">
    <property type="term" value="F:DNA-binding transcription factor activity"/>
    <property type="evidence" value="ECO:0007669"/>
    <property type="project" value="TreeGrafter"/>
</dbReference>